<keyword evidence="2" id="KW-1133">Transmembrane helix</keyword>
<accession>A0ABV9YG09</accession>
<dbReference type="RefSeq" id="WP_378034315.1">
    <property type="nucleotide sequence ID" value="NZ_JBHSIV010000002.1"/>
</dbReference>
<proteinExistence type="predicted"/>
<evidence type="ECO:0000256" key="2">
    <source>
        <dbReference type="SAM" id="Phobius"/>
    </source>
</evidence>
<evidence type="ECO:0000313" key="3">
    <source>
        <dbReference type="EMBL" id="MFC5060958.1"/>
    </source>
</evidence>
<protein>
    <recommendedName>
        <fullName evidence="5">XRE family transcriptional regulator</fullName>
    </recommendedName>
</protein>
<dbReference type="Proteomes" id="UP001595947">
    <property type="component" value="Unassembled WGS sequence"/>
</dbReference>
<keyword evidence="2" id="KW-0812">Transmembrane</keyword>
<sequence>MPDYRERRAGEPGRRPEPVARDGSPRRELAYWLRGAVEDHGGATLDRILRALPDEARLSRSALGKALRGDTFGDLALVLGVLRAVGADEAELEAWRSYWASLDDLESRRRRGEQVVAPEPPWAGAGPPGPDEPRPDEPTAAASGPPADPSVDPAGRPRRSWLLVGVGLLLGCALTLAALAFSRGVTSAAATEGPAGATIITPATTTVPRTFRVAGSSHDLPPGTLLWATTFDPGTGRFFPQDKPCVTRADGTFDCGQYYLGVQDAPDTATYRIDVFVADAGASNALLQYQIDKGGPDGPNPGIATLPTGTSTIFTRSYTRF</sequence>
<feature type="region of interest" description="Disordered" evidence="1">
    <location>
        <begin position="110"/>
        <end position="154"/>
    </location>
</feature>
<feature type="transmembrane region" description="Helical" evidence="2">
    <location>
        <begin position="161"/>
        <end position="181"/>
    </location>
</feature>
<feature type="region of interest" description="Disordered" evidence="1">
    <location>
        <begin position="1"/>
        <end position="24"/>
    </location>
</feature>
<evidence type="ECO:0008006" key="5">
    <source>
        <dbReference type="Google" id="ProtNLM"/>
    </source>
</evidence>
<reference evidence="4" key="1">
    <citation type="journal article" date="2019" name="Int. J. Syst. Evol. Microbiol.">
        <title>The Global Catalogue of Microorganisms (GCM) 10K type strain sequencing project: providing services to taxonomists for standard genome sequencing and annotation.</title>
        <authorList>
            <consortium name="The Broad Institute Genomics Platform"/>
            <consortium name="The Broad Institute Genome Sequencing Center for Infectious Disease"/>
            <person name="Wu L."/>
            <person name="Ma J."/>
        </authorList>
    </citation>
    <scope>NUCLEOTIDE SEQUENCE [LARGE SCALE GENOMIC DNA]</scope>
    <source>
        <strain evidence="4">CGMCC 4.7093</strain>
    </source>
</reference>
<evidence type="ECO:0000256" key="1">
    <source>
        <dbReference type="SAM" id="MobiDB-lite"/>
    </source>
</evidence>
<evidence type="ECO:0000313" key="4">
    <source>
        <dbReference type="Proteomes" id="UP001595947"/>
    </source>
</evidence>
<dbReference type="EMBL" id="JBHSIV010000002">
    <property type="protein sequence ID" value="MFC5060958.1"/>
    <property type="molecule type" value="Genomic_DNA"/>
</dbReference>
<name>A0ABV9YG09_9PSEU</name>
<keyword evidence="2" id="KW-0472">Membrane</keyword>
<gene>
    <name evidence="3" type="ORF">ACFPBZ_01975</name>
</gene>
<comment type="caution">
    <text evidence="3">The sequence shown here is derived from an EMBL/GenBank/DDBJ whole genome shotgun (WGS) entry which is preliminary data.</text>
</comment>
<keyword evidence="4" id="KW-1185">Reference proteome</keyword>
<organism evidence="3 4">
    <name type="scientific">Actinomycetospora atypica</name>
    <dbReference type="NCBI Taxonomy" id="1290095"/>
    <lineage>
        <taxon>Bacteria</taxon>
        <taxon>Bacillati</taxon>
        <taxon>Actinomycetota</taxon>
        <taxon>Actinomycetes</taxon>
        <taxon>Pseudonocardiales</taxon>
        <taxon>Pseudonocardiaceae</taxon>
        <taxon>Actinomycetospora</taxon>
    </lineage>
</organism>